<reference evidence="5 6" key="1">
    <citation type="submission" date="2024-06" db="EMBL/GenBank/DDBJ databases">
        <title>Genomic Encyclopedia of Type Strains, Phase V (KMG-V): Genome sequencing to study the core and pangenomes of soil and plant-associated prokaryotes.</title>
        <authorList>
            <person name="Whitman W."/>
        </authorList>
    </citation>
    <scope>NUCLEOTIDE SEQUENCE [LARGE SCALE GENOMIC DNA]</scope>
    <source>
        <strain evidence="5 6">USDA 160</strain>
    </source>
</reference>
<dbReference type="EMBL" id="JBEPTQ010000002">
    <property type="protein sequence ID" value="MET4717737.1"/>
    <property type="molecule type" value="Genomic_DNA"/>
</dbReference>
<evidence type="ECO:0000313" key="5">
    <source>
        <dbReference type="EMBL" id="MET4717737.1"/>
    </source>
</evidence>
<comment type="similarity">
    <text evidence="1 4">Belongs to the ArsC family.</text>
</comment>
<evidence type="ECO:0000256" key="2">
    <source>
        <dbReference type="ARBA" id="ARBA00022849"/>
    </source>
</evidence>
<protein>
    <submittedName>
        <fullName evidence="5">Arsenate reductase (Glutaredoxin)</fullName>
    </submittedName>
</protein>
<dbReference type="Gene3D" id="3.40.30.10">
    <property type="entry name" value="Glutaredoxin"/>
    <property type="match status" value="1"/>
</dbReference>
<dbReference type="PANTHER" id="PTHR30041:SF5">
    <property type="entry name" value="ARSENATE REDUCTASE-RELATED"/>
    <property type="match status" value="1"/>
</dbReference>
<evidence type="ECO:0000256" key="1">
    <source>
        <dbReference type="ARBA" id="ARBA00007198"/>
    </source>
</evidence>
<name>A0ABV2RLB2_BRAJP</name>
<keyword evidence="6" id="KW-1185">Reference proteome</keyword>
<dbReference type="InterPro" id="IPR036249">
    <property type="entry name" value="Thioredoxin-like_sf"/>
</dbReference>
<dbReference type="Pfam" id="PF03960">
    <property type="entry name" value="ArsC"/>
    <property type="match status" value="1"/>
</dbReference>
<sequence length="161" mass="17889">MTYLGSRKDVLEAVRYDGVLRLLVEADLQRLQARADRIVEAHRDAIVAVARALQGRRHLTGDAVRVIFDAHRPVPVRALLCEKGTPFKELGVDDPEWADDDLVDFLVKHPILINRPIVVTPKGVKLCRPSEPVLELLPNPHIGCFVKEDGEVVDAAQGLHS</sequence>
<evidence type="ECO:0000256" key="4">
    <source>
        <dbReference type="PROSITE-ProRule" id="PRU01282"/>
    </source>
</evidence>
<dbReference type="PANTHER" id="PTHR30041">
    <property type="entry name" value="ARSENATE REDUCTASE"/>
    <property type="match status" value="1"/>
</dbReference>
<organism evidence="5 6">
    <name type="scientific">Bradyrhizobium japonicum</name>
    <dbReference type="NCBI Taxonomy" id="375"/>
    <lineage>
        <taxon>Bacteria</taxon>
        <taxon>Pseudomonadati</taxon>
        <taxon>Pseudomonadota</taxon>
        <taxon>Alphaproteobacteria</taxon>
        <taxon>Hyphomicrobiales</taxon>
        <taxon>Nitrobacteraceae</taxon>
        <taxon>Bradyrhizobium</taxon>
    </lineage>
</organism>
<keyword evidence="2" id="KW-0059">Arsenical resistance</keyword>
<dbReference type="PROSITE" id="PS51353">
    <property type="entry name" value="ARSC"/>
    <property type="match status" value="1"/>
</dbReference>
<evidence type="ECO:0000313" key="6">
    <source>
        <dbReference type="Proteomes" id="UP001549291"/>
    </source>
</evidence>
<accession>A0ABV2RLB2</accession>
<gene>
    <name evidence="5" type="ORF">ABIF63_001843</name>
</gene>
<dbReference type="InterPro" id="IPR006660">
    <property type="entry name" value="Arsenate_reductase-like"/>
</dbReference>
<keyword evidence="3" id="KW-0560">Oxidoreductase</keyword>
<dbReference type="SUPFAM" id="SSF52833">
    <property type="entry name" value="Thioredoxin-like"/>
    <property type="match status" value="1"/>
</dbReference>
<proteinExistence type="inferred from homology"/>
<dbReference type="RefSeq" id="WP_244436867.1">
    <property type="nucleotide sequence ID" value="NZ_CP066351.1"/>
</dbReference>
<comment type="caution">
    <text evidence="5">The sequence shown here is derived from an EMBL/GenBank/DDBJ whole genome shotgun (WGS) entry which is preliminary data.</text>
</comment>
<evidence type="ECO:0000256" key="3">
    <source>
        <dbReference type="ARBA" id="ARBA00023002"/>
    </source>
</evidence>
<dbReference type="Proteomes" id="UP001549291">
    <property type="component" value="Unassembled WGS sequence"/>
</dbReference>